<sequence length="153" mass="17366">MKKSLIVYILVGMCFLGGSVRSYAQTNKGSFNHIALSVYDLQKSASFYREVLQLDTLPEPFKIGKHVWLEIAPGFSLHLVADATELKEHSRNTHICFSVASMDEFVDRLGEFGIVYYNVQTEPGKVGTRVDGVKQLYIQDPDGYWIEVNDEKR</sequence>
<keyword evidence="2" id="KW-0456">Lyase</keyword>
<protein>
    <submittedName>
        <fullName evidence="2">Lactoylglutathione lyase</fullName>
    </submittedName>
</protein>
<dbReference type="STRING" id="1477437.SAMN05444682_110169"/>
<dbReference type="GO" id="GO:0016829">
    <property type="term" value="F:lyase activity"/>
    <property type="evidence" value="ECO:0007669"/>
    <property type="project" value="UniProtKB-KW"/>
</dbReference>
<dbReference type="PANTHER" id="PTHR47802:SF1">
    <property type="entry name" value="GLYOXALASE FAMILY PROTEIN, EXPRESSED"/>
    <property type="match status" value="1"/>
</dbReference>
<name>A0A1I3RWD1_9SPHI</name>
<dbReference type="Gene3D" id="3.10.180.10">
    <property type="entry name" value="2,3-Dihydroxybiphenyl 1,2-Dioxygenase, domain 1"/>
    <property type="match status" value="1"/>
</dbReference>
<dbReference type="InterPro" id="IPR037523">
    <property type="entry name" value="VOC_core"/>
</dbReference>
<organism evidence="2 3">
    <name type="scientific">Parapedobacter indicus</name>
    <dbReference type="NCBI Taxonomy" id="1477437"/>
    <lineage>
        <taxon>Bacteria</taxon>
        <taxon>Pseudomonadati</taxon>
        <taxon>Bacteroidota</taxon>
        <taxon>Sphingobacteriia</taxon>
        <taxon>Sphingobacteriales</taxon>
        <taxon>Sphingobacteriaceae</taxon>
        <taxon>Parapedobacter</taxon>
    </lineage>
</organism>
<feature type="domain" description="VOC" evidence="1">
    <location>
        <begin position="30"/>
        <end position="151"/>
    </location>
</feature>
<dbReference type="InterPro" id="IPR004360">
    <property type="entry name" value="Glyas_Fos-R_dOase_dom"/>
</dbReference>
<reference evidence="2 3" key="1">
    <citation type="submission" date="2016-10" db="EMBL/GenBank/DDBJ databases">
        <authorList>
            <person name="de Groot N.N."/>
        </authorList>
    </citation>
    <scope>NUCLEOTIDE SEQUENCE [LARGE SCALE GENOMIC DNA]</scope>
    <source>
        <strain evidence="2 3">RK1</strain>
    </source>
</reference>
<dbReference type="AlphaFoldDB" id="A0A1I3RWD1"/>
<dbReference type="RefSeq" id="WP_218146626.1">
    <property type="nucleotide sequence ID" value="NZ_FOQO01000010.1"/>
</dbReference>
<keyword evidence="3" id="KW-1185">Reference proteome</keyword>
<evidence type="ECO:0000259" key="1">
    <source>
        <dbReference type="PROSITE" id="PS51819"/>
    </source>
</evidence>
<gene>
    <name evidence="2" type="ORF">SAMN05444682_110169</name>
</gene>
<evidence type="ECO:0000313" key="2">
    <source>
        <dbReference type="EMBL" id="SFJ50894.1"/>
    </source>
</evidence>
<accession>A0A1I3RWD1</accession>
<dbReference type="Pfam" id="PF00903">
    <property type="entry name" value="Glyoxalase"/>
    <property type="match status" value="1"/>
</dbReference>
<evidence type="ECO:0000313" key="3">
    <source>
        <dbReference type="Proteomes" id="UP000198670"/>
    </source>
</evidence>
<dbReference type="SUPFAM" id="SSF54593">
    <property type="entry name" value="Glyoxalase/Bleomycin resistance protein/Dihydroxybiphenyl dioxygenase"/>
    <property type="match status" value="1"/>
</dbReference>
<dbReference type="PROSITE" id="PS51819">
    <property type="entry name" value="VOC"/>
    <property type="match status" value="1"/>
</dbReference>
<dbReference type="EMBL" id="FOQO01000010">
    <property type="protein sequence ID" value="SFJ50894.1"/>
    <property type="molecule type" value="Genomic_DNA"/>
</dbReference>
<dbReference type="Proteomes" id="UP000198670">
    <property type="component" value="Unassembled WGS sequence"/>
</dbReference>
<proteinExistence type="predicted"/>
<dbReference type="InterPro" id="IPR029068">
    <property type="entry name" value="Glyas_Bleomycin-R_OHBP_Dase"/>
</dbReference>
<dbReference type="PANTHER" id="PTHR47802">
    <property type="entry name" value="GLYOXALASE FAMILY PROTEIN, EXPRESSED"/>
    <property type="match status" value="1"/>
</dbReference>